<evidence type="ECO:0000313" key="3">
    <source>
        <dbReference type="EMBL" id="CUQ85026.1"/>
    </source>
</evidence>
<evidence type="ECO:0000259" key="2">
    <source>
        <dbReference type="Pfam" id="PF10882"/>
    </source>
</evidence>
<dbReference type="EMBL" id="CZBX01000004">
    <property type="protein sequence ID" value="CUQ85026.1"/>
    <property type="molecule type" value="Genomic_DNA"/>
</dbReference>
<feature type="transmembrane region" description="Helical" evidence="1">
    <location>
        <begin position="168"/>
        <end position="190"/>
    </location>
</feature>
<keyword evidence="1" id="KW-1133">Transmembrane helix</keyword>
<feature type="transmembrane region" description="Helical" evidence="1">
    <location>
        <begin position="12"/>
        <end position="28"/>
    </location>
</feature>
<dbReference type="OrthoDB" id="9808690at2"/>
<feature type="transmembrane region" description="Helical" evidence="1">
    <location>
        <begin position="93"/>
        <end position="114"/>
    </location>
</feature>
<feature type="transmembrane region" description="Helical" evidence="1">
    <location>
        <begin position="210"/>
        <end position="228"/>
    </location>
</feature>
<organism evidence="3 4">
    <name type="scientific">[Ruminococcus] torques</name>
    <dbReference type="NCBI Taxonomy" id="33039"/>
    <lineage>
        <taxon>Bacteria</taxon>
        <taxon>Bacillati</taxon>
        <taxon>Bacillota</taxon>
        <taxon>Clostridia</taxon>
        <taxon>Lachnospirales</taxon>
        <taxon>Lachnospiraceae</taxon>
        <taxon>Mediterraneibacter</taxon>
    </lineage>
</organism>
<feature type="domain" description="Bacterial Pleckstrin homology" evidence="2">
    <location>
        <begin position="233"/>
        <end position="327"/>
    </location>
</feature>
<dbReference type="InterPro" id="IPR027783">
    <property type="entry name" value="Bacterial_PH-related"/>
</dbReference>
<sequence length="344" mass="39254">MKEMIKKYRGSLICSVLVMLIGVLVGFTSTQSMWANVFFVVTDCALVAIIFYDNRNRQQSRKIIGMTMWIIPIITLLYNGITRLVNMGADMENLFMAVIYYGTGLLFMVIGNYLPKVKQNNTIGIRVVWSLMDEENWNATHRFSGKLWMASGILCMLCGLFGESMAALVVYIISIMAAAIISILYSYLFYKKKLATGEGLKIQYNTKKSVIYLIIAISTIVFTIWTLFCGSIQIRCNDRDFNIEAKGWNDYTVEYSQIDSISYEENVLQNNNGYRTNGLGNLKYAMGNFKNDIFGDYIRYTHASCHSYVVMNIDGKILVVNGENDAETKEIYQRISEKVSKERK</sequence>
<dbReference type="AlphaFoldDB" id="A0A174ZLL2"/>
<evidence type="ECO:0000313" key="4">
    <source>
        <dbReference type="Proteomes" id="UP000078383"/>
    </source>
</evidence>
<keyword evidence="1" id="KW-0472">Membrane</keyword>
<proteinExistence type="predicted"/>
<dbReference type="Pfam" id="PF10882">
    <property type="entry name" value="bPH_5"/>
    <property type="match status" value="1"/>
</dbReference>
<accession>A0A174ZLL2</accession>
<keyword evidence="1" id="KW-0812">Transmembrane</keyword>
<feature type="transmembrane region" description="Helical" evidence="1">
    <location>
        <begin position="34"/>
        <end position="51"/>
    </location>
</feature>
<dbReference type="RefSeq" id="WP_055171684.1">
    <property type="nucleotide sequence ID" value="NZ_CZBX01000004.1"/>
</dbReference>
<dbReference type="InterPro" id="IPR025962">
    <property type="entry name" value="SdpI/YhfL"/>
</dbReference>
<dbReference type="GO" id="GO:0009636">
    <property type="term" value="P:response to toxic substance"/>
    <property type="evidence" value="ECO:0007669"/>
    <property type="project" value="TreeGrafter"/>
</dbReference>
<dbReference type="Proteomes" id="UP000078383">
    <property type="component" value="Unassembled WGS sequence"/>
</dbReference>
<gene>
    <name evidence="3" type="primary">sdpI_1</name>
    <name evidence="3" type="ORF">ERS852502_01056</name>
</gene>
<protein>
    <submittedName>
        <fullName evidence="3">Immunity protein sdpI</fullName>
    </submittedName>
</protein>
<reference evidence="3 4" key="1">
    <citation type="submission" date="2015-09" db="EMBL/GenBank/DDBJ databases">
        <authorList>
            <consortium name="Pathogen Informatics"/>
        </authorList>
    </citation>
    <scope>NUCLEOTIDE SEQUENCE [LARGE SCALE GENOMIC DNA]</scope>
    <source>
        <strain evidence="3 4">2789STDY5834889</strain>
    </source>
</reference>
<dbReference type="PANTHER" id="PTHR37810:SF5">
    <property type="entry name" value="IMMUNITY PROTEIN SDPI"/>
    <property type="match status" value="1"/>
</dbReference>
<feature type="transmembrane region" description="Helical" evidence="1">
    <location>
        <begin position="63"/>
        <end position="81"/>
    </location>
</feature>
<dbReference type="PANTHER" id="PTHR37810">
    <property type="entry name" value="IMMUNITY PROTEIN SDPI"/>
    <property type="match status" value="1"/>
</dbReference>
<dbReference type="Pfam" id="PF13630">
    <property type="entry name" value="SdpI"/>
    <property type="match status" value="1"/>
</dbReference>
<name>A0A174ZLL2_9FIRM</name>
<evidence type="ECO:0000256" key="1">
    <source>
        <dbReference type="SAM" id="Phobius"/>
    </source>
</evidence>